<evidence type="ECO:0000313" key="2">
    <source>
        <dbReference type="EMBL" id="KRZ58876.1"/>
    </source>
</evidence>
<dbReference type="Proteomes" id="UP000054721">
    <property type="component" value="Unassembled WGS sequence"/>
</dbReference>
<proteinExistence type="predicted"/>
<evidence type="ECO:0000256" key="1">
    <source>
        <dbReference type="SAM" id="MobiDB-lite"/>
    </source>
</evidence>
<feature type="region of interest" description="Disordered" evidence="1">
    <location>
        <begin position="30"/>
        <end position="57"/>
    </location>
</feature>
<keyword evidence="3" id="KW-1185">Reference proteome</keyword>
<name>A0A0V1LHQ0_9BILA</name>
<reference evidence="2 3" key="1">
    <citation type="submission" date="2015-05" db="EMBL/GenBank/DDBJ databases">
        <title>Evolution of Trichinella species and genotypes.</title>
        <authorList>
            <person name="Korhonen P.K."/>
            <person name="Edoardo P."/>
            <person name="Giuseppe L.R."/>
            <person name="Gasser R.B."/>
        </authorList>
    </citation>
    <scope>NUCLEOTIDE SEQUENCE [LARGE SCALE GENOMIC DNA]</scope>
    <source>
        <strain evidence="2">ISS10</strain>
    </source>
</reference>
<evidence type="ECO:0000313" key="3">
    <source>
        <dbReference type="Proteomes" id="UP000054721"/>
    </source>
</evidence>
<accession>A0A0V1LHQ0</accession>
<comment type="caution">
    <text evidence="2">The sequence shown here is derived from an EMBL/GenBank/DDBJ whole genome shotgun (WGS) entry which is preliminary data.</text>
</comment>
<dbReference type="EMBL" id="JYDW01000051">
    <property type="protein sequence ID" value="KRZ58876.1"/>
    <property type="molecule type" value="Genomic_DNA"/>
</dbReference>
<dbReference type="OrthoDB" id="75807at2759"/>
<protein>
    <submittedName>
        <fullName evidence="2">Uncharacterized protein</fullName>
    </submittedName>
</protein>
<feature type="compositionally biased region" description="Basic and acidic residues" evidence="1">
    <location>
        <begin position="44"/>
        <end position="57"/>
    </location>
</feature>
<organism evidence="2 3">
    <name type="scientific">Trichinella nativa</name>
    <dbReference type="NCBI Taxonomy" id="6335"/>
    <lineage>
        <taxon>Eukaryota</taxon>
        <taxon>Metazoa</taxon>
        <taxon>Ecdysozoa</taxon>
        <taxon>Nematoda</taxon>
        <taxon>Enoplea</taxon>
        <taxon>Dorylaimia</taxon>
        <taxon>Trichinellida</taxon>
        <taxon>Trichinellidae</taxon>
        <taxon>Trichinella</taxon>
    </lineage>
</organism>
<gene>
    <name evidence="2" type="ORF">T02_3245</name>
</gene>
<sequence>MLRMRMVLIEFSVGQILKALTVRVKMTDDKQVSANSDNDDEGEMVVHRADEDTELSK</sequence>
<dbReference type="AlphaFoldDB" id="A0A0V1LHQ0"/>